<name>A0A0B6YZB2_9EUPU</name>
<proteinExistence type="predicted"/>
<feature type="non-terminal residue" evidence="1">
    <location>
        <position position="52"/>
    </location>
</feature>
<reference evidence="1" key="1">
    <citation type="submission" date="2014-12" db="EMBL/GenBank/DDBJ databases">
        <title>Insight into the proteome of Arion vulgaris.</title>
        <authorList>
            <person name="Aradska J."/>
            <person name="Bulat T."/>
            <person name="Smidak R."/>
            <person name="Sarate P."/>
            <person name="Gangsoo J."/>
            <person name="Sialana F."/>
            <person name="Bilban M."/>
            <person name="Lubec G."/>
        </authorList>
    </citation>
    <scope>NUCLEOTIDE SEQUENCE</scope>
    <source>
        <tissue evidence="1">Skin</tissue>
    </source>
</reference>
<accession>A0A0B6YZB2</accession>
<organism evidence="1">
    <name type="scientific">Arion vulgaris</name>
    <dbReference type="NCBI Taxonomy" id="1028688"/>
    <lineage>
        <taxon>Eukaryota</taxon>
        <taxon>Metazoa</taxon>
        <taxon>Spiralia</taxon>
        <taxon>Lophotrochozoa</taxon>
        <taxon>Mollusca</taxon>
        <taxon>Gastropoda</taxon>
        <taxon>Heterobranchia</taxon>
        <taxon>Euthyneura</taxon>
        <taxon>Panpulmonata</taxon>
        <taxon>Eupulmonata</taxon>
        <taxon>Stylommatophora</taxon>
        <taxon>Helicina</taxon>
        <taxon>Arionoidea</taxon>
        <taxon>Arionidae</taxon>
        <taxon>Arion</taxon>
    </lineage>
</organism>
<protein>
    <submittedName>
        <fullName evidence="1">Uncharacterized protein</fullName>
    </submittedName>
</protein>
<sequence length="52" mass="6227">MASRNKVKPRQTKIQEISPTAWSEPWPSKMYERLRRLNSYDLKTPVNQIKPQ</sequence>
<evidence type="ECO:0000313" key="1">
    <source>
        <dbReference type="EMBL" id="CEK61593.1"/>
    </source>
</evidence>
<dbReference type="AlphaFoldDB" id="A0A0B6YZB2"/>
<dbReference type="EMBL" id="HACG01014728">
    <property type="protein sequence ID" value="CEK61593.1"/>
    <property type="molecule type" value="Transcribed_RNA"/>
</dbReference>
<gene>
    <name evidence="1" type="primary">ORF42686</name>
</gene>